<proteinExistence type="predicted"/>
<dbReference type="AlphaFoldDB" id="A0ABD0U254"/>
<dbReference type="EMBL" id="JANQDX010000018">
    <property type="protein sequence ID" value="KAL0905894.1"/>
    <property type="molecule type" value="Genomic_DNA"/>
</dbReference>
<evidence type="ECO:0000313" key="1">
    <source>
        <dbReference type="EMBL" id="KAL0905894.1"/>
    </source>
</evidence>
<accession>A0ABD0U254</accession>
<name>A0ABD0U254_DENTH</name>
<organism evidence="1 2">
    <name type="scientific">Dendrobium thyrsiflorum</name>
    <name type="common">Pinecone-like raceme dendrobium</name>
    <name type="synonym">Orchid</name>
    <dbReference type="NCBI Taxonomy" id="117978"/>
    <lineage>
        <taxon>Eukaryota</taxon>
        <taxon>Viridiplantae</taxon>
        <taxon>Streptophyta</taxon>
        <taxon>Embryophyta</taxon>
        <taxon>Tracheophyta</taxon>
        <taxon>Spermatophyta</taxon>
        <taxon>Magnoliopsida</taxon>
        <taxon>Liliopsida</taxon>
        <taxon>Asparagales</taxon>
        <taxon>Orchidaceae</taxon>
        <taxon>Epidendroideae</taxon>
        <taxon>Malaxideae</taxon>
        <taxon>Dendrobiinae</taxon>
        <taxon>Dendrobium</taxon>
    </lineage>
</organism>
<dbReference type="Proteomes" id="UP001552299">
    <property type="component" value="Unassembled WGS sequence"/>
</dbReference>
<gene>
    <name evidence="1" type="ORF">M5K25_024342</name>
</gene>
<comment type="caution">
    <text evidence="1">The sequence shown here is derived from an EMBL/GenBank/DDBJ whole genome shotgun (WGS) entry which is preliminary data.</text>
</comment>
<keyword evidence="2" id="KW-1185">Reference proteome</keyword>
<protein>
    <submittedName>
        <fullName evidence="1">Uncharacterized protein</fullName>
    </submittedName>
</protein>
<reference evidence="1 2" key="1">
    <citation type="journal article" date="2024" name="Plant Biotechnol. J.">
        <title>Dendrobium thyrsiflorum genome and its molecular insights into genes involved in important horticultural traits.</title>
        <authorList>
            <person name="Chen B."/>
            <person name="Wang J.Y."/>
            <person name="Zheng P.J."/>
            <person name="Li K.L."/>
            <person name="Liang Y.M."/>
            <person name="Chen X.F."/>
            <person name="Zhang C."/>
            <person name="Zhao X."/>
            <person name="He X."/>
            <person name="Zhang G.Q."/>
            <person name="Liu Z.J."/>
            <person name="Xu Q."/>
        </authorList>
    </citation>
    <scope>NUCLEOTIDE SEQUENCE [LARGE SCALE GENOMIC DNA]</scope>
    <source>
        <strain evidence="1">GZMU011</strain>
    </source>
</reference>
<sequence>MEASVGAAVGGRCRIWPGRCRSKRLDGVGSVVEIRVDSMGDCANEDGKLRVRWIQPLEPMEADGIKRKGMTESTSLF</sequence>
<evidence type="ECO:0000313" key="2">
    <source>
        <dbReference type="Proteomes" id="UP001552299"/>
    </source>
</evidence>